<dbReference type="InterPro" id="IPR010905">
    <property type="entry name" value="Glyco_hydro_88"/>
</dbReference>
<feature type="chain" id="PRO_5015928463" evidence="2">
    <location>
        <begin position="28"/>
        <end position="442"/>
    </location>
</feature>
<dbReference type="Proteomes" id="UP000244855">
    <property type="component" value="Unassembled WGS sequence"/>
</dbReference>
<dbReference type="Gene3D" id="1.50.10.10">
    <property type="match status" value="1"/>
</dbReference>
<dbReference type="OrthoDB" id="540611at2759"/>
<evidence type="ECO:0000256" key="2">
    <source>
        <dbReference type="SAM" id="SignalP"/>
    </source>
</evidence>
<gene>
    <name evidence="3" type="ORF">DM02DRAFT_605249</name>
</gene>
<dbReference type="SUPFAM" id="SSF48208">
    <property type="entry name" value="Six-hairpin glycosidases"/>
    <property type="match status" value="1"/>
</dbReference>
<keyword evidence="1 3" id="KW-0378">Hydrolase</keyword>
<dbReference type="PANTHER" id="PTHR33886:SF11">
    <property type="entry name" value="WALL GLYCOSYL HYDROLASE YTER, PUTATIVE (AFU_ORTHOLOGUE AFUA_2G14630)-RELATED"/>
    <property type="match status" value="1"/>
</dbReference>
<dbReference type="PANTHER" id="PTHR33886">
    <property type="entry name" value="UNSATURATED RHAMNOGALACTURONAN HYDROLASE (EUROFUNG)"/>
    <property type="match status" value="1"/>
</dbReference>
<dbReference type="Pfam" id="PF07470">
    <property type="entry name" value="Glyco_hydro_88"/>
    <property type="match status" value="1"/>
</dbReference>
<sequence>MNQLIGMHNFFVLFIFALVRLFGGIDAKEIDSRPLPYSTWMLDSIISRREGIEAANGLLSGIQKGIFQQALRAAVEWSSDEQQNKKWLEYHRKSVKYNAAEFLDPIDNSLAPLDRLCAGRSFMCVFLVLDCDRAALIALRQSIDLQLRNSDGGYWYFVDPPPPYEQYGNLSYSDGMYGFAPFAVLYGLTYGDPHLNIDSAVQQLDIMYEHTLHRDTGLIVHGYDGSRQAPWADGKTGASPIVWGRSLAWYTIGVVDALAIAETDPGLRKTKAYKRMREIYASLAAAEIEALRNSAKKTGRHGVWQVFERPGEKGNFVEASSTAMLIYALGKGLRYGYVDISQRKKTALKYFLQASQASQKVVAEDVEDLVRSTYEDLVEHFVTEHVNGTLDFEGTSVISSLHVASPNFNYYVNREVIRNSLIGTSAFVLASLEMEHLGNRKL</sequence>
<dbReference type="InterPro" id="IPR008928">
    <property type="entry name" value="6-hairpin_glycosidase_sf"/>
</dbReference>
<keyword evidence="4" id="KW-1185">Reference proteome</keyword>
<accession>A0A2V1D377</accession>
<proteinExistence type="predicted"/>
<feature type="signal peptide" evidence="2">
    <location>
        <begin position="1"/>
        <end position="27"/>
    </location>
</feature>
<evidence type="ECO:0000313" key="4">
    <source>
        <dbReference type="Proteomes" id="UP000244855"/>
    </source>
</evidence>
<evidence type="ECO:0000313" key="3">
    <source>
        <dbReference type="EMBL" id="PVH92468.1"/>
    </source>
</evidence>
<protein>
    <submittedName>
        <fullName evidence="3">Glycoside hydrolase family 105 protein</fullName>
    </submittedName>
</protein>
<name>A0A2V1D377_9PLEO</name>
<dbReference type="InterPro" id="IPR052043">
    <property type="entry name" value="PolySaccharide_Degr_Enz"/>
</dbReference>
<dbReference type="AlphaFoldDB" id="A0A2V1D377"/>
<reference evidence="3 4" key="1">
    <citation type="journal article" date="2018" name="Sci. Rep.">
        <title>Comparative genomics provides insights into the lifestyle and reveals functional heterogeneity of dark septate endophytic fungi.</title>
        <authorList>
            <person name="Knapp D.G."/>
            <person name="Nemeth J.B."/>
            <person name="Barry K."/>
            <person name="Hainaut M."/>
            <person name="Henrissat B."/>
            <person name="Johnson J."/>
            <person name="Kuo A."/>
            <person name="Lim J.H.P."/>
            <person name="Lipzen A."/>
            <person name="Nolan M."/>
            <person name="Ohm R.A."/>
            <person name="Tamas L."/>
            <person name="Grigoriev I.V."/>
            <person name="Spatafora J.W."/>
            <person name="Nagy L.G."/>
            <person name="Kovacs G.M."/>
        </authorList>
    </citation>
    <scope>NUCLEOTIDE SEQUENCE [LARGE SCALE GENOMIC DNA]</scope>
    <source>
        <strain evidence="3 4">DSE2036</strain>
    </source>
</reference>
<dbReference type="GO" id="GO:0016787">
    <property type="term" value="F:hydrolase activity"/>
    <property type="evidence" value="ECO:0007669"/>
    <property type="project" value="UniProtKB-KW"/>
</dbReference>
<organism evidence="3 4">
    <name type="scientific">Periconia macrospinosa</name>
    <dbReference type="NCBI Taxonomy" id="97972"/>
    <lineage>
        <taxon>Eukaryota</taxon>
        <taxon>Fungi</taxon>
        <taxon>Dikarya</taxon>
        <taxon>Ascomycota</taxon>
        <taxon>Pezizomycotina</taxon>
        <taxon>Dothideomycetes</taxon>
        <taxon>Pleosporomycetidae</taxon>
        <taxon>Pleosporales</taxon>
        <taxon>Massarineae</taxon>
        <taxon>Periconiaceae</taxon>
        <taxon>Periconia</taxon>
    </lineage>
</organism>
<dbReference type="STRING" id="97972.A0A2V1D377"/>
<dbReference type="GO" id="GO:0005975">
    <property type="term" value="P:carbohydrate metabolic process"/>
    <property type="evidence" value="ECO:0007669"/>
    <property type="project" value="InterPro"/>
</dbReference>
<evidence type="ECO:0000256" key="1">
    <source>
        <dbReference type="ARBA" id="ARBA00022801"/>
    </source>
</evidence>
<dbReference type="InterPro" id="IPR012341">
    <property type="entry name" value="6hp_glycosidase-like_sf"/>
</dbReference>
<dbReference type="EMBL" id="KZ805680">
    <property type="protein sequence ID" value="PVH92468.1"/>
    <property type="molecule type" value="Genomic_DNA"/>
</dbReference>
<keyword evidence="2" id="KW-0732">Signal</keyword>